<evidence type="ECO:0000256" key="5">
    <source>
        <dbReference type="PROSITE-ProRule" id="PRU00108"/>
    </source>
</evidence>
<keyword evidence="4 5" id="KW-0539">Nucleus</keyword>
<dbReference type="Pfam" id="PF00046">
    <property type="entry name" value="Homeodomain"/>
    <property type="match status" value="1"/>
</dbReference>
<dbReference type="PROSITE" id="PS50071">
    <property type="entry name" value="HOMEOBOX_2"/>
    <property type="match status" value="1"/>
</dbReference>
<dbReference type="OrthoDB" id="6159439at2759"/>
<keyword evidence="9" id="KW-1185">Reference proteome</keyword>
<feature type="compositionally biased region" description="Basic residues" evidence="7">
    <location>
        <begin position="166"/>
        <end position="177"/>
    </location>
</feature>
<dbReference type="CDD" id="cd00086">
    <property type="entry name" value="homeodomain"/>
    <property type="match status" value="1"/>
</dbReference>
<evidence type="ECO:0000256" key="2">
    <source>
        <dbReference type="ARBA" id="ARBA00023125"/>
    </source>
</evidence>
<dbReference type="PRINTS" id="PR00024">
    <property type="entry name" value="HOMEOBOX"/>
</dbReference>
<keyword evidence="2 5" id="KW-0238">DNA-binding</keyword>
<gene>
    <name evidence="8" type="ORF">GE061_015675</name>
</gene>
<evidence type="ECO:0000313" key="9">
    <source>
        <dbReference type="Proteomes" id="UP000466442"/>
    </source>
</evidence>
<dbReference type="GO" id="GO:0030154">
    <property type="term" value="P:cell differentiation"/>
    <property type="evidence" value="ECO:0007669"/>
    <property type="project" value="TreeGrafter"/>
</dbReference>
<dbReference type="AlphaFoldDB" id="A0A6A4JM00"/>
<dbReference type="PANTHER" id="PTHR24340">
    <property type="entry name" value="HOMEOBOX PROTEIN NKX"/>
    <property type="match status" value="1"/>
</dbReference>
<keyword evidence="3 5" id="KW-0371">Homeobox</keyword>
<evidence type="ECO:0000256" key="6">
    <source>
        <dbReference type="RuleBase" id="RU000682"/>
    </source>
</evidence>
<evidence type="ECO:0000313" key="8">
    <source>
        <dbReference type="EMBL" id="KAF6209921.1"/>
    </source>
</evidence>
<feature type="compositionally biased region" description="Polar residues" evidence="7">
    <location>
        <begin position="84"/>
        <end position="109"/>
    </location>
</feature>
<accession>A0A6A4JM00</accession>
<protein>
    <submittedName>
        <fullName evidence="8">Uncharacterized protein</fullName>
    </submittedName>
</protein>
<evidence type="ECO:0000256" key="7">
    <source>
        <dbReference type="SAM" id="MobiDB-lite"/>
    </source>
</evidence>
<dbReference type="GO" id="GO:0005634">
    <property type="term" value="C:nucleus"/>
    <property type="evidence" value="ECO:0007669"/>
    <property type="project" value="UniProtKB-SubCell"/>
</dbReference>
<dbReference type="Gene3D" id="1.10.10.60">
    <property type="entry name" value="Homeodomain-like"/>
    <property type="match status" value="1"/>
</dbReference>
<dbReference type="GO" id="GO:0000981">
    <property type="term" value="F:DNA-binding transcription factor activity, RNA polymerase II-specific"/>
    <property type="evidence" value="ECO:0007669"/>
    <property type="project" value="InterPro"/>
</dbReference>
<reference evidence="8" key="1">
    <citation type="journal article" date="2021" name="Mol. Ecol. Resour.">
        <title>Apolygus lucorum genome provides insights into omnivorousness and mesophyll feeding.</title>
        <authorList>
            <person name="Liu Y."/>
            <person name="Liu H."/>
            <person name="Wang H."/>
            <person name="Huang T."/>
            <person name="Liu B."/>
            <person name="Yang B."/>
            <person name="Yin L."/>
            <person name="Li B."/>
            <person name="Zhang Y."/>
            <person name="Zhang S."/>
            <person name="Jiang F."/>
            <person name="Zhang X."/>
            <person name="Ren Y."/>
            <person name="Wang B."/>
            <person name="Wang S."/>
            <person name="Lu Y."/>
            <person name="Wu K."/>
            <person name="Fan W."/>
            <person name="Wang G."/>
        </authorList>
    </citation>
    <scope>NUCLEOTIDE SEQUENCE</scope>
    <source>
        <strain evidence="8">12Hb</strain>
    </source>
</reference>
<sequence>MMTPWTNAYEAPATPFSVKDILSMPYSHDPGIPQSTDTGVMSYPAPYSFQQYTPMEDYNYGDQMDYWNESMSECFVQETPPCTPTGNSGPCSSSPPYTPNVLQQWSSPPNTPTVGFNSLQCSQPSITSHHVQQLSSISIPYKDELILKDSHTMKKKDIQQGQTNKKSTKTKSKRKPRVLFTQSQVHELERRFKEQRYLSAPERDHMASSIKLTSTQVKIWFQNRRYKNKRQKIEEQSATAPSIHSTPTCWDTSYQLPYPPLIVPSQPEEAYYPITNNIKEEYLDRAYASHREEYGSI</sequence>
<dbReference type="SMART" id="SM00389">
    <property type="entry name" value="HOX"/>
    <property type="match status" value="1"/>
</dbReference>
<dbReference type="PROSITE" id="PS00027">
    <property type="entry name" value="HOMEOBOX_1"/>
    <property type="match status" value="1"/>
</dbReference>
<dbReference type="PANTHER" id="PTHR24340:SF82">
    <property type="entry name" value="HOMEOBOX PROTEIN VND"/>
    <property type="match status" value="1"/>
</dbReference>
<evidence type="ECO:0000256" key="4">
    <source>
        <dbReference type="ARBA" id="ARBA00023242"/>
    </source>
</evidence>
<dbReference type="GO" id="GO:0000978">
    <property type="term" value="F:RNA polymerase II cis-regulatory region sequence-specific DNA binding"/>
    <property type="evidence" value="ECO:0007669"/>
    <property type="project" value="TreeGrafter"/>
</dbReference>
<evidence type="ECO:0000256" key="1">
    <source>
        <dbReference type="ARBA" id="ARBA00004123"/>
    </source>
</evidence>
<dbReference type="InterPro" id="IPR050394">
    <property type="entry name" value="Homeobox_NK-like"/>
</dbReference>
<dbReference type="InterPro" id="IPR020479">
    <property type="entry name" value="HD_metazoa"/>
</dbReference>
<feature type="region of interest" description="Disordered" evidence="7">
    <location>
        <begin position="81"/>
        <end position="109"/>
    </location>
</feature>
<feature type="DNA-binding region" description="Homeobox" evidence="5">
    <location>
        <begin position="173"/>
        <end position="232"/>
    </location>
</feature>
<proteinExistence type="predicted"/>
<dbReference type="EMBL" id="WIXP02000006">
    <property type="protein sequence ID" value="KAF6209921.1"/>
    <property type="molecule type" value="Genomic_DNA"/>
</dbReference>
<comment type="caution">
    <text evidence="8">The sequence shown here is derived from an EMBL/GenBank/DDBJ whole genome shotgun (WGS) entry which is preliminary data.</text>
</comment>
<dbReference type="SUPFAM" id="SSF46689">
    <property type="entry name" value="Homeodomain-like"/>
    <property type="match status" value="1"/>
</dbReference>
<evidence type="ECO:0000256" key="3">
    <source>
        <dbReference type="ARBA" id="ARBA00023155"/>
    </source>
</evidence>
<dbReference type="InterPro" id="IPR001356">
    <property type="entry name" value="HD"/>
</dbReference>
<comment type="subcellular location">
    <subcellularLocation>
        <location evidence="1 5 6">Nucleus</location>
    </subcellularLocation>
</comment>
<name>A0A6A4JM00_APOLU</name>
<feature type="region of interest" description="Disordered" evidence="7">
    <location>
        <begin position="153"/>
        <end position="179"/>
    </location>
</feature>
<organism evidence="8 9">
    <name type="scientific">Apolygus lucorum</name>
    <name type="common">Small green plant bug</name>
    <name type="synonym">Lygocoris lucorum</name>
    <dbReference type="NCBI Taxonomy" id="248454"/>
    <lineage>
        <taxon>Eukaryota</taxon>
        <taxon>Metazoa</taxon>
        <taxon>Ecdysozoa</taxon>
        <taxon>Arthropoda</taxon>
        <taxon>Hexapoda</taxon>
        <taxon>Insecta</taxon>
        <taxon>Pterygota</taxon>
        <taxon>Neoptera</taxon>
        <taxon>Paraneoptera</taxon>
        <taxon>Hemiptera</taxon>
        <taxon>Heteroptera</taxon>
        <taxon>Panheteroptera</taxon>
        <taxon>Cimicomorpha</taxon>
        <taxon>Miridae</taxon>
        <taxon>Mirini</taxon>
        <taxon>Apolygus</taxon>
    </lineage>
</organism>
<dbReference type="Proteomes" id="UP000466442">
    <property type="component" value="Unassembled WGS sequence"/>
</dbReference>
<dbReference type="InterPro" id="IPR017970">
    <property type="entry name" value="Homeobox_CS"/>
</dbReference>
<dbReference type="InterPro" id="IPR009057">
    <property type="entry name" value="Homeodomain-like_sf"/>
</dbReference>